<organism evidence="1 2">
    <name type="scientific">Plasmopara halstedii</name>
    <name type="common">Downy mildew of sunflower</name>
    <dbReference type="NCBI Taxonomy" id="4781"/>
    <lineage>
        <taxon>Eukaryota</taxon>
        <taxon>Sar</taxon>
        <taxon>Stramenopiles</taxon>
        <taxon>Oomycota</taxon>
        <taxon>Peronosporomycetes</taxon>
        <taxon>Peronosporales</taxon>
        <taxon>Peronosporaceae</taxon>
        <taxon>Plasmopara</taxon>
    </lineage>
</organism>
<dbReference type="Proteomes" id="UP000054928">
    <property type="component" value="Unassembled WGS sequence"/>
</dbReference>
<name>A0A0P1AFJ7_PLAHL</name>
<dbReference type="RefSeq" id="XP_024576054.1">
    <property type="nucleotide sequence ID" value="XM_024725260.1"/>
</dbReference>
<accession>A0A0P1AFJ7</accession>
<protein>
    <submittedName>
        <fullName evidence="1">Uncharacterized protein</fullName>
    </submittedName>
</protein>
<keyword evidence="2" id="KW-1185">Reference proteome</keyword>
<dbReference type="GeneID" id="36404977"/>
<evidence type="ECO:0000313" key="2">
    <source>
        <dbReference type="Proteomes" id="UP000054928"/>
    </source>
</evidence>
<dbReference type="EMBL" id="CCYD01000435">
    <property type="protein sequence ID" value="CEG39685.1"/>
    <property type="molecule type" value="Genomic_DNA"/>
</dbReference>
<evidence type="ECO:0000313" key="1">
    <source>
        <dbReference type="EMBL" id="CEG39685.1"/>
    </source>
</evidence>
<dbReference type="AlphaFoldDB" id="A0A0P1AFJ7"/>
<sequence length="67" mass="7653">MSSIILSTLDALARRMSTIFLPYLSSRSHNVGGRLFSSPTKNTHYNIDYHPRIKEIRRRAAIAQQGH</sequence>
<proteinExistence type="predicted"/>
<reference evidence="2" key="1">
    <citation type="submission" date="2014-09" db="EMBL/GenBank/DDBJ databases">
        <authorList>
            <person name="Sharma Rahul"/>
            <person name="Thines Marco"/>
        </authorList>
    </citation>
    <scope>NUCLEOTIDE SEQUENCE [LARGE SCALE GENOMIC DNA]</scope>
</reference>